<evidence type="ECO:0000256" key="8">
    <source>
        <dbReference type="ARBA" id="ARBA00034473"/>
    </source>
</evidence>
<evidence type="ECO:0000256" key="3">
    <source>
        <dbReference type="ARBA" id="ARBA00011557"/>
    </source>
</evidence>
<dbReference type="PANTHER" id="PTHR43649">
    <property type="entry name" value="ARABINOSE-BINDING PROTEIN-RELATED"/>
    <property type="match status" value="1"/>
</dbReference>
<keyword evidence="5" id="KW-0813">Transport</keyword>
<dbReference type="AlphaFoldDB" id="A0A090DDT7"/>
<comment type="similarity">
    <text evidence="2">Belongs to the bacterial solute-binding protein 1 family.</text>
</comment>
<dbReference type="SUPFAM" id="SSF53850">
    <property type="entry name" value="Periplasmic binding protein-like II"/>
    <property type="match status" value="1"/>
</dbReference>
<dbReference type="Proteomes" id="UP000046373">
    <property type="component" value="Unassembled WGS sequence"/>
</dbReference>
<evidence type="ECO:0000256" key="5">
    <source>
        <dbReference type="ARBA" id="ARBA00022448"/>
    </source>
</evidence>
<evidence type="ECO:0000256" key="6">
    <source>
        <dbReference type="ARBA" id="ARBA00022729"/>
    </source>
</evidence>
<dbReference type="PANTHER" id="PTHR43649:SF31">
    <property type="entry name" value="SN-GLYCEROL-3-PHOSPHATE-BINDING PERIPLASMIC PROTEIN UGPB"/>
    <property type="match status" value="1"/>
</dbReference>
<comment type="subcellular location">
    <subcellularLocation>
        <location evidence="1">Periplasm</location>
    </subcellularLocation>
</comment>
<evidence type="ECO:0000313" key="10">
    <source>
        <dbReference type="Proteomes" id="UP000046373"/>
    </source>
</evidence>
<dbReference type="GO" id="GO:0042597">
    <property type="term" value="C:periplasmic space"/>
    <property type="evidence" value="ECO:0007669"/>
    <property type="project" value="UniProtKB-SubCell"/>
</dbReference>
<evidence type="ECO:0000256" key="4">
    <source>
        <dbReference type="ARBA" id="ARBA00017470"/>
    </source>
</evidence>
<evidence type="ECO:0000313" key="9">
    <source>
        <dbReference type="EMBL" id="CDX13674.1"/>
    </source>
</evidence>
<accession>A0A090DDT7</accession>
<dbReference type="InterPro" id="IPR050490">
    <property type="entry name" value="Bact_solute-bd_prot1"/>
</dbReference>
<dbReference type="PROSITE" id="PS51318">
    <property type="entry name" value="TAT"/>
    <property type="match status" value="1"/>
</dbReference>
<evidence type="ECO:0000256" key="1">
    <source>
        <dbReference type="ARBA" id="ARBA00004418"/>
    </source>
</evidence>
<name>A0A090DDT7_MESPL</name>
<dbReference type="Gene3D" id="3.40.190.10">
    <property type="entry name" value="Periplasmic binding protein-like II"/>
    <property type="match status" value="2"/>
</dbReference>
<gene>
    <name evidence="9" type="ORF">MPLDJ20_100021</name>
</gene>
<comment type="function">
    <text evidence="8">Part of the ABC transporter complex UgpBAEC involved in sn-glycerol-3-phosphate (G3P) import. Binds G3P.</text>
</comment>
<sequence length="422" mass="45311">MSEITRRHFLAGSSSIFLTTGSLARAAPADALRVVALPSIFADMYFALGAAYQAGHDVALNIDTSIREDETAVTTVLRSAMVGELPDVLFISPNCLRVFADRKLAQSLDDYQRNEAGWGQSFSPAVTRIGRFGASMHGLGFAVSMPVILYNLDLLKRIGVSEPPDSWEAITALGRKLDAMGKGEVVGAFMEYDNGGNWTFHCLLNGFGGRILADDERNVGFVGPEGLAALGILRDFGACGQARVDMSRDQARQAFSAGQIGILCTSSSSYAAIAKRAEGQFQIAMRPFPVANGAGHLPAAGPISIMFSKDPEQRQKAWEFMKFASGVAGQTIVATRTAYLPANDLALTTEALRQYYASRPNLQALIPALSAMGPWEAFPGENSVKITTVIKNYLASVVLLKVAPKQALEQMGRDVSDLLPLH</sequence>
<dbReference type="InterPro" id="IPR006311">
    <property type="entry name" value="TAT_signal"/>
</dbReference>
<reference evidence="9 10" key="1">
    <citation type="submission" date="2014-08" db="EMBL/GenBank/DDBJ databases">
        <authorList>
            <person name="Moulin Lionel"/>
        </authorList>
    </citation>
    <scope>NUCLEOTIDE SEQUENCE [LARGE SCALE GENOMIC DNA]</scope>
</reference>
<organism evidence="9 10">
    <name type="scientific">Mesorhizobium plurifarium</name>
    <dbReference type="NCBI Taxonomy" id="69974"/>
    <lineage>
        <taxon>Bacteria</taxon>
        <taxon>Pseudomonadati</taxon>
        <taxon>Pseudomonadota</taxon>
        <taxon>Alphaproteobacteria</taxon>
        <taxon>Hyphomicrobiales</taxon>
        <taxon>Phyllobacteriaceae</taxon>
        <taxon>Mesorhizobium</taxon>
    </lineage>
</organism>
<dbReference type="InterPro" id="IPR006059">
    <property type="entry name" value="SBP"/>
</dbReference>
<protein>
    <recommendedName>
        <fullName evidence="4">sn-glycerol-3-phosphate-binding periplasmic protein UgpB</fullName>
    </recommendedName>
</protein>
<dbReference type="EMBL" id="CCNB01000002">
    <property type="protein sequence ID" value="CDX13674.1"/>
    <property type="molecule type" value="Genomic_DNA"/>
</dbReference>
<dbReference type="Pfam" id="PF13416">
    <property type="entry name" value="SBP_bac_8"/>
    <property type="match status" value="1"/>
</dbReference>
<evidence type="ECO:0000256" key="7">
    <source>
        <dbReference type="ARBA" id="ARBA00022764"/>
    </source>
</evidence>
<proteinExistence type="inferred from homology"/>
<comment type="subunit">
    <text evidence="3">The complex is composed of two ATP-binding proteins (UgpC), two transmembrane proteins (UgpA and UgpE) and a solute-binding protein (UgpB).</text>
</comment>
<keyword evidence="6" id="KW-0732">Signal</keyword>
<evidence type="ECO:0000256" key="2">
    <source>
        <dbReference type="ARBA" id="ARBA00008520"/>
    </source>
</evidence>
<keyword evidence="7" id="KW-0574">Periplasm</keyword>